<organism evidence="1 2">
    <name type="scientific">Streptococcus gallinaceus</name>
    <dbReference type="NCBI Taxonomy" id="165758"/>
    <lineage>
        <taxon>Bacteria</taxon>
        <taxon>Bacillati</taxon>
        <taxon>Bacillota</taxon>
        <taxon>Bacilli</taxon>
        <taxon>Lactobacillales</taxon>
        <taxon>Streptococcaceae</taxon>
        <taxon>Streptococcus</taxon>
    </lineage>
</organism>
<sequence length="151" mass="17293">MKKRIMVIGPTEIEKEKMVELFEEKHHFPHVRSVVYLDQTIQIPSSYLRGSDMMKHIIAIQQNASAVLMLLSANRTFPVYSPNFAKVFRIPTIGVILSTENEENRAGAGIAQCRREFEEAKVDSIHELDLENASQCQQFLQTMNQIKEGMI</sequence>
<dbReference type="Pfam" id="PF10662">
    <property type="entry name" value="PduV-EutP"/>
    <property type="match status" value="1"/>
</dbReference>
<dbReference type="EMBL" id="JBEPMK010000003">
    <property type="protein sequence ID" value="MET3644540.1"/>
    <property type="molecule type" value="Genomic_DNA"/>
</dbReference>
<keyword evidence="2" id="KW-1185">Reference proteome</keyword>
<evidence type="ECO:0000313" key="1">
    <source>
        <dbReference type="EMBL" id="MET3644540.1"/>
    </source>
</evidence>
<comment type="caution">
    <text evidence="1">The sequence shown here is derived from an EMBL/GenBank/DDBJ whole genome shotgun (WGS) entry which is preliminary data.</text>
</comment>
<dbReference type="Proteomes" id="UP001549055">
    <property type="component" value="Unassembled WGS sequence"/>
</dbReference>
<name>A0ABV2JMF6_9STRE</name>
<dbReference type="RefSeq" id="WP_354280890.1">
    <property type="nucleotide sequence ID" value="NZ_JBEPMK010000003.1"/>
</dbReference>
<protein>
    <submittedName>
        <fullName evidence="1">Ethanolamine utilization protein EutP</fullName>
    </submittedName>
</protein>
<dbReference type="InterPro" id="IPR012381">
    <property type="entry name" value="EutP_PduV"/>
</dbReference>
<proteinExistence type="predicted"/>
<accession>A0ABV2JMF6</accession>
<gene>
    <name evidence="1" type="ORF">ABID27_001164</name>
</gene>
<dbReference type="PANTHER" id="PTHR40453:SF1">
    <property type="entry name" value="PROTEIN YOEF"/>
    <property type="match status" value="1"/>
</dbReference>
<evidence type="ECO:0000313" key="2">
    <source>
        <dbReference type="Proteomes" id="UP001549055"/>
    </source>
</evidence>
<dbReference type="PANTHER" id="PTHR40453">
    <property type="entry name" value="PROTEIN YOEF"/>
    <property type="match status" value="1"/>
</dbReference>
<reference evidence="1 2" key="1">
    <citation type="submission" date="2024-06" db="EMBL/GenBank/DDBJ databases">
        <title>Genomic Encyclopedia of Type Strains, Phase IV (KMG-IV): sequencing the most valuable type-strain genomes for metagenomic binning, comparative biology and taxonomic classification.</title>
        <authorList>
            <person name="Goeker M."/>
        </authorList>
    </citation>
    <scope>NUCLEOTIDE SEQUENCE [LARGE SCALE GENOMIC DNA]</scope>
    <source>
        <strain evidence="1 2">DSM 15349</strain>
    </source>
</reference>